<gene>
    <name evidence="8" type="ORF">JOC86_000936</name>
</gene>
<evidence type="ECO:0000256" key="1">
    <source>
        <dbReference type="ARBA" id="ARBA00004141"/>
    </source>
</evidence>
<name>A0ABS2N959_9BACI</name>
<dbReference type="EMBL" id="JAFBDZ010000001">
    <property type="protein sequence ID" value="MBM7584399.1"/>
    <property type="molecule type" value="Genomic_DNA"/>
</dbReference>
<dbReference type="Pfam" id="PF05140">
    <property type="entry name" value="ResB"/>
    <property type="match status" value="1"/>
</dbReference>
<keyword evidence="2 6" id="KW-0812">Transmembrane</keyword>
<keyword evidence="3" id="KW-0201">Cytochrome c-type biogenesis</keyword>
<protein>
    <submittedName>
        <fullName evidence="8">Cytochrome c biogenesis protein</fullName>
    </submittedName>
</protein>
<evidence type="ECO:0000256" key="3">
    <source>
        <dbReference type="ARBA" id="ARBA00022748"/>
    </source>
</evidence>
<feature type="transmembrane region" description="Helical" evidence="6">
    <location>
        <begin position="124"/>
        <end position="146"/>
    </location>
</feature>
<keyword evidence="5 6" id="KW-0472">Membrane</keyword>
<dbReference type="RefSeq" id="WP_205168560.1">
    <property type="nucleotide sequence ID" value="NZ_JAFBDZ010000001.1"/>
</dbReference>
<keyword evidence="4 6" id="KW-1133">Transmembrane helix</keyword>
<accession>A0ABS2N959</accession>
<dbReference type="InterPro" id="IPR023494">
    <property type="entry name" value="Cyt_c_bgen_Ccs1/CcsB/ResB"/>
</dbReference>
<feature type="transmembrane region" description="Helical" evidence="6">
    <location>
        <begin position="67"/>
        <end position="85"/>
    </location>
</feature>
<comment type="subcellular location">
    <subcellularLocation>
        <location evidence="1">Membrane</location>
        <topology evidence="1">Multi-pass membrane protein</topology>
    </subcellularLocation>
</comment>
<feature type="domain" description="ResB-like" evidence="7">
    <location>
        <begin position="65"/>
        <end position="519"/>
    </location>
</feature>
<dbReference type="PANTHER" id="PTHR31566">
    <property type="entry name" value="CYTOCHROME C BIOGENESIS PROTEIN CCS1, CHLOROPLASTIC"/>
    <property type="match status" value="1"/>
</dbReference>
<evidence type="ECO:0000259" key="7">
    <source>
        <dbReference type="Pfam" id="PF05140"/>
    </source>
</evidence>
<comment type="caution">
    <text evidence="8">The sequence shown here is derived from an EMBL/GenBank/DDBJ whole genome shotgun (WGS) entry which is preliminary data.</text>
</comment>
<dbReference type="PANTHER" id="PTHR31566:SF0">
    <property type="entry name" value="CYTOCHROME C BIOGENESIS PROTEIN CCS1, CHLOROPLASTIC"/>
    <property type="match status" value="1"/>
</dbReference>
<reference evidence="8 9" key="1">
    <citation type="submission" date="2021-01" db="EMBL/GenBank/DDBJ databases">
        <title>Genomic Encyclopedia of Type Strains, Phase IV (KMG-IV): sequencing the most valuable type-strain genomes for metagenomic binning, comparative biology and taxonomic classification.</title>
        <authorList>
            <person name="Goeker M."/>
        </authorList>
    </citation>
    <scope>NUCLEOTIDE SEQUENCE [LARGE SCALE GENOMIC DNA]</scope>
    <source>
        <strain evidence="8 9">DSM 24834</strain>
    </source>
</reference>
<evidence type="ECO:0000313" key="9">
    <source>
        <dbReference type="Proteomes" id="UP001646157"/>
    </source>
</evidence>
<evidence type="ECO:0000256" key="6">
    <source>
        <dbReference type="SAM" id="Phobius"/>
    </source>
</evidence>
<evidence type="ECO:0000313" key="8">
    <source>
        <dbReference type="EMBL" id="MBM7584399.1"/>
    </source>
</evidence>
<proteinExistence type="predicted"/>
<evidence type="ECO:0000256" key="5">
    <source>
        <dbReference type="ARBA" id="ARBA00023136"/>
    </source>
</evidence>
<dbReference type="InterPro" id="IPR007816">
    <property type="entry name" value="ResB-like_domain"/>
</dbReference>
<organism evidence="8 9">
    <name type="scientific">Rossellomorea pakistanensis</name>
    <dbReference type="NCBI Taxonomy" id="992288"/>
    <lineage>
        <taxon>Bacteria</taxon>
        <taxon>Bacillati</taxon>
        <taxon>Bacillota</taxon>
        <taxon>Bacilli</taxon>
        <taxon>Bacillales</taxon>
        <taxon>Bacillaceae</taxon>
        <taxon>Rossellomorea</taxon>
    </lineage>
</organism>
<dbReference type="Proteomes" id="UP001646157">
    <property type="component" value="Unassembled WGS sequence"/>
</dbReference>
<feature type="transmembrane region" description="Helical" evidence="6">
    <location>
        <begin position="465"/>
        <end position="487"/>
    </location>
</feature>
<evidence type="ECO:0000256" key="4">
    <source>
        <dbReference type="ARBA" id="ARBA00022989"/>
    </source>
</evidence>
<keyword evidence="9" id="KW-1185">Reference proteome</keyword>
<evidence type="ECO:0000256" key="2">
    <source>
        <dbReference type="ARBA" id="ARBA00022692"/>
    </source>
</evidence>
<sequence>MKEIKCECGHINPIGTILCESCGRALTEEANSKKLHDMRYEGSARRSQTYNKSVIDKVWNFFSSVKVGVWLIVVTLIASAVGTILPQEMYIPNTVQPEQYYADAYGWFGEIYYRLGFHDLYGSWWYLLLIASIGISLVICSLDRVIPLYRALKKQKVSRHDGFLRRQRYFSETTVENSEETIELLKKKMKDKRYRVREEDGNLLAEKARFSRWGPYVNHIGLIIFLFGGMLRFVPGMYVDEVLWIREGETKAIPGTKQEYYLENKNFTLETYDKSNEVFNKAIEENGTVAKNYQSDVVLYRSEDKKVAGQDNEFKKMKEEDIQVNHPLKFDDYAVYQTSYKLDEFKSMSFNLTNKESGKDFGKITVDLFNPKETYKLDNQYKIELMGYYPDFSGFDDKGEPQTKSPVPNNPAFLFKMFSPEKPEGEISFVGIRKNLEPLGENEYKMSFAGIETRDVSALTVRKDLTLWILGIGGAIFMIGVIQGSYWNHRRIWIRRVNEQVLVAGHTNKNWHGLKKEIEYVLDGTNLIIPSDQQQKEG</sequence>
<feature type="transmembrane region" description="Helical" evidence="6">
    <location>
        <begin position="216"/>
        <end position="234"/>
    </location>
</feature>